<evidence type="ECO:0000256" key="7">
    <source>
        <dbReference type="ARBA" id="ARBA00023004"/>
    </source>
</evidence>
<dbReference type="Pfam" id="PF03177">
    <property type="entry name" value="Nucleoporin_C"/>
    <property type="match status" value="1"/>
</dbReference>
<dbReference type="AlphaFoldDB" id="A0A6L2PJ73"/>
<accession>A0A6L2PJ73</accession>
<evidence type="ECO:0000256" key="13">
    <source>
        <dbReference type="ARBA" id="ARBA00076083"/>
    </source>
</evidence>
<keyword evidence="17" id="KW-1185">Reference proteome</keyword>
<dbReference type="Gene3D" id="1.20.58.1380">
    <property type="match status" value="1"/>
</dbReference>
<evidence type="ECO:0000256" key="10">
    <source>
        <dbReference type="ARBA" id="ARBA00023242"/>
    </source>
</evidence>
<evidence type="ECO:0000256" key="1">
    <source>
        <dbReference type="ARBA" id="ARBA00004259"/>
    </source>
</evidence>
<dbReference type="OrthoDB" id="103454at2759"/>
<dbReference type="InterPro" id="IPR036249">
    <property type="entry name" value="Thioredoxin-like_sf"/>
</dbReference>
<dbReference type="GO" id="GO:0000972">
    <property type="term" value="P:transcription-dependent tethering of RNA polymerase II gene DNA at nuclear periphery"/>
    <property type="evidence" value="ECO:0007669"/>
    <property type="project" value="TreeGrafter"/>
</dbReference>
<keyword evidence="6" id="KW-0653">Protein transport</keyword>
<name>A0A6L2PJ73_COPFO</name>
<dbReference type="Proteomes" id="UP000502823">
    <property type="component" value="Unassembled WGS sequence"/>
</dbReference>
<dbReference type="Gene3D" id="1.25.40.700">
    <property type="match status" value="1"/>
</dbReference>
<organism evidence="16 17">
    <name type="scientific">Coptotermes formosanus</name>
    <name type="common">Formosan subterranean termite</name>
    <dbReference type="NCBI Taxonomy" id="36987"/>
    <lineage>
        <taxon>Eukaryota</taxon>
        <taxon>Metazoa</taxon>
        <taxon>Ecdysozoa</taxon>
        <taxon>Arthropoda</taxon>
        <taxon>Hexapoda</taxon>
        <taxon>Insecta</taxon>
        <taxon>Pterygota</taxon>
        <taxon>Neoptera</taxon>
        <taxon>Polyneoptera</taxon>
        <taxon>Dictyoptera</taxon>
        <taxon>Blattodea</taxon>
        <taxon>Blattoidea</taxon>
        <taxon>Termitoidae</taxon>
        <taxon>Rhinotermitidae</taxon>
        <taxon>Coptotermes</taxon>
    </lineage>
</organism>
<dbReference type="CDD" id="cd03028">
    <property type="entry name" value="GRX_PICOT_like"/>
    <property type="match status" value="1"/>
</dbReference>
<evidence type="ECO:0000256" key="8">
    <source>
        <dbReference type="ARBA" id="ARBA00023010"/>
    </source>
</evidence>
<dbReference type="GO" id="GO:0017056">
    <property type="term" value="F:structural constituent of nuclear pore"/>
    <property type="evidence" value="ECO:0007669"/>
    <property type="project" value="InterPro"/>
</dbReference>
<gene>
    <name evidence="16" type="ORF">Cfor_12358</name>
</gene>
<evidence type="ECO:0000313" key="16">
    <source>
        <dbReference type="EMBL" id="GFG32593.1"/>
    </source>
</evidence>
<proteinExistence type="predicted"/>
<reference evidence="17" key="1">
    <citation type="submission" date="2020-01" db="EMBL/GenBank/DDBJ databases">
        <title>Draft genome sequence of the Termite Coptotermes fromosanus.</title>
        <authorList>
            <person name="Itakura S."/>
            <person name="Yosikawa Y."/>
            <person name="Umezawa K."/>
        </authorList>
    </citation>
    <scope>NUCLEOTIDE SEQUENCE [LARGE SCALE GENOMIC DNA]</scope>
</reference>
<feature type="domain" description="Glutaredoxin" evidence="14">
    <location>
        <begin position="658"/>
        <end position="722"/>
    </location>
</feature>
<dbReference type="Pfam" id="PF00462">
    <property type="entry name" value="Glutaredoxin"/>
    <property type="match status" value="1"/>
</dbReference>
<dbReference type="InParanoid" id="A0A6L2PJ73"/>
<evidence type="ECO:0000256" key="4">
    <source>
        <dbReference type="ARBA" id="ARBA00022723"/>
    </source>
</evidence>
<dbReference type="FunFam" id="3.40.30.10:FF:000005">
    <property type="entry name" value="Glutaredoxin 5"/>
    <property type="match status" value="1"/>
</dbReference>
<dbReference type="GO" id="GO:0016973">
    <property type="term" value="P:poly(A)+ mRNA export from nucleus"/>
    <property type="evidence" value="ECO:0007669"/>
    <property type="project" value="TreeGrafter"/>
</dbReference>
<feature type="domain" description="Nucleoporin Nup133/Nup155-like C-terminal" evidence="15">
    <location>
        <begin position="198"/>
        <end position="434"/>
    </location>
</feature>
<dbReference type="NCBIfam" id="TIGR00365">
    <property type="entry name" value="Grx4 family monothiol glutaredoxin"/>
    <property type="match status" value="1"/>
</dbReference>
<comment type="subcellular location">
    <subcellularLocation>
        <location evidence="1">Nucleus envelope</location>
    </subcellularLocation>
</comment>
<dbReference type="GO" id="GO:0006606">
    <property type="term" value="P:protein import into nucleus"/>
    <property type="evidence" value="ECO:0007669"/>
    <property type="project" value="TreeGrafter"/>
</dbReference>
<dbReference type="PROSITE" id="PS51354">
    <property type="entry name" value="GLUTAREDOXIN_2"/>
    <property type="match status" value="1"/>
</dbReference>
<keyword evidence="10" id="KW-0539">Nucleus</keyword>
<evidence type="ECO:0000313" key="17">
    <source>
        <dbReference type="Proteomes" id="UP000502823"/>
    </source>
</evidence>
<keyword evidence="3" id="KW-0001">2Fe-2S</keyword>
<keyword evidence="9" id="KW-0411">Iron-sulfur</keyword>
<evidence type="ECO:0000256" key="5">
    <source>
        <dbReference type="ARBA" id="ARBA00022816"/>
    </source>
</evidence>
<keyword evidence="2" id="KW-0813">Transport</keyword>
<dbReference type="InterPro" id="IPR002109">
    <property type="entry name" value="Glutaredoxin"/>
</dbReference>
<dbReference type="GO" id="GO:0031080">
    <property type="term" value="C:nuclear pore outer ring"/>
    <property type="evidence" value="ECO:0007669"/>
    <property type="project" value="TreeGrafter"/>
</dbReference>
<evidence type="ECO:0000256" key="9">
    <source>
        <dbReference type="ARBA" id="ARBA00023014"/>
    </source>
</evidence>
<dbReference type="InterPro" id="IPR004480">
    <property type="entry name" value="Monothiol_GRX-rel"/>
</dbReference>
<comment type="caution">
    <text evidence="16">The sequence shown here is derived from an EMBL/GenBank/DDBJ whole genome shotgun (WGS) entry which is preliminary data.</text>
</comment>
<evidence type="ECO:0000259" key="14">
    <source>
        <dbReference type="Pfam" id="PF00462"/>
    </source>
</evidence>
<evidence type="ECO:0000256" key="3">
    <source>
        <dbReference type="ARBA" id="ARBA00022714"/>
    </source>
</evidence>
<dbReference type="GO" id="GO:0046872">
    <property type="term" value="F:metal ion binding"/>
    <property type="evidence" value="ECO:0007669"/>
    <property type="project" value="UniProtKB-KW"/>
</dbReference>
<dbReference type="GO" id="GO:0051537">
    <property type="term" value="F:2 iron, 2 sulfur cluster binding"/>
    <property type="evidence" value="ECO:0007669"/>
    <property type="project" value="UniProtKB-KW"/>
</dbReference>
<dbReference type="PANTHER" id="PTHR13405:SF11">
    <property type="entry name" value="NUCLEAR PORE COMPLEX PROTEIN NUP133"/>
    <property type="match status" value="1"/>
</dbReference>
<dbReference type="Gene3D" id="3.40.30.10">
    <property type="entry name" value="Glutaredoxin"/>
    <property type="match status" value="1"/>
</dbReference>
<keyword evidence="8" id="KW-0811">Translocation</keyword>
<evidence type="ECO:0000256" key="2">
    <source>
        <dbReference type="ARBA" id="ARBA00022448"/>
    </source>
</evidence>
<evidence type="ECO:0000256" key="6">
    <source>
        <dbReference type="ARBA" id="ARBA00022927"/>
    </source>
</evidence>
<dbReference type="EMBL" id="BLKM01008141">
    <property type="protein sequence ID" value="GFG32593.1"/>
    <property type="molecule type" value="Genomic_DNA"/>
</dbReference>
<evidence type="ECO:0000259" key="15">
    <source>
        <dbReference type="Pfam" id="PF03177"/>
    </source>
</evidence>
<dbReference type="InterPro" id="IPR037624">
    <property type="entry name" value="Nup133-like"/>
</dbReference>
<keyword evidence="11" id="KW-0676">Redox-active center</keyword>
<keyword evidence="4" id="KW-0479">Metal-binding</keyword>
<evidence type="ECO:0000256" key="11">
    <source>
        <dbReference type="ARBA" id="ARBA00023284"/>
    </source>
</evidence>
<dbReference type="InterPro" id="IPR033658">
    <property type="entry name" value="GRX_PICOT-like"/>
</dbReference>
<evidence type="ECO:0000256" key="12">
    <source>
        <dbReference type="ARBA" id="ARBA00067456"/>
    </source>
</evidence>
<protein>
    <recommendedName>
        <fullName evidence="12">Glutaredoxin-related protein 5, mitochondrial</fullName>
    </recommendedName>
    <alternativeName>
        <fullName evidence="13">Monothiol glutaredoxin-5</fullName>
    </alternativeName>
</protein>
<dbReference type="PANTHER" id="PTHR13405">
    <property type="entry name" value="NUCLEAR PORE COMPLEX PROTEIN NUP133"/>
    <property type="match status" value="1"/>
</dbReference>
<keyword evidence="5" id="KW-0509">mRNA transport</keyword>
<dbReference type="SUPFAM" id="SSF52833">
    <property type="entry name" value="Thioredoxin-like"/>
    <property type="match status" value="1"/>
</dbReference>
<sequence>MATSYVLGEHAEKIVAAITLKTLQANHSAVTETAMKYIVAEKPSGGLTYQDLFFREVTKFHQIIQVLSKKSEDLVHSDRQPQEVASMIAEANTVILAVLREVIQFRQKKADVFSPNSQRSVGFNEYLPWTAATGKGGLRDALLLQQNLTLRYGARSTSDTSFKNNLYDQLMHLVDIILDGQKCYLESIRGTEKFDILFQQYETERHAIIEPFCKYEEFERAAILAEKYCDFQILVQISELTDNRERLDRYMEKFSEQDFSQFLFGWYIREQKQGRLLQQFRSTKRPRTHQQALSQFLVDHPSLSWLQNVFNGDYKQANNTLRDLAKKESELLQRKKTMLSLAKLALLASDEHPQNVEEEVSAMNRDLDLVVYQEELPEVVLSSYGYDIERLRVLTPTELVKLYICDENSTATEYDFKKALELLAFIEDEFERSELRHKVWCQAVLRDTWTDTDSNSPLEVIQGLTFFRLADLMACLGLLTPGLLTPGLLTPGLLTPVVWPKLYLRNGWQCEQHYSSGLSTGILDINIQRMHEVFVNPGCDTASTDNQIPTFQSTLNADPQRTESSHCYKNPKIQTSAGTSELIIRGINGTTRDPLFRNHGLMVTGFEVDGDEKVHEMNNIARANPLSVLKCTNITWLYRACASTIAETIEQLVKKNKVVIFMKGVPEEPRCGFSNAVVQILRMHGVTYDAHDVLKDEELRKGIKAYSNWPTIPQVFIGGEFVGGCDIMLQMHQNGELVEELRKAGIRSALLDKEQQTSKTEDTK</sequence>
<dbReference type="InterPro" id="IPR007187">
    <property type="entry name" value="Nucleoporin_Nup133/Nup155_C"/>
</dbReference>
<keyword evidence="7" id="KW-0408">Iron</keyword>